<keyword evidence="1" id="KW-0472">Membrane</keyword>
<reference evidence="2" key="2">
    <citation type="submission" date="2009-08" db="EMBL/GenBank/DDBJ databases">
        <authorList>
            <person name="Shrivastava S."/>
            <person name="Brinkac L.M."/>
            <person name="Dodson R.J."/>
            <person name="Harkins D.M."/>
            <person name="Durkin A.S."/>
            <person name="Sutton G."/>
        </authorList>
    </citation>
    <scope>NUCLEOTIDE SEQUENCE</scope>
    <source>
        <strain evidence="2">Eklund 17B</strain>
    </source>
</reference>
<feature type="transmembrane region" description="Helical" evidence="1">
    <location>
        <begin position="6"/>
        <end position="25"/>
    </location>
</feature>
<sequence length="58" mass="6948">MNKIIYLSLLIIILFSLILDIICMLREEQHKIPKYFLYKILLIITLIFEKVMGCSIFK</sequence>
<reference evidence="2" key="1">
    <citation type="submission" date="2009-06" db="EMBL/GenBank/DDBJ databases">
        <authorList>
            <consortium name="US DOE Joint Genome Institute (JGI-PGF)"/>
            <person name="Lucas S."/>
            <person name="Copeland A."/>
            <person name="Lapidus A."/>
            <person name="Glavina del Rio T."/>
            <person name="Dalin E."/>
            <person name="Tice H."/>
            <person name="Bruce D."/>
            <person name="Goodwin L."/>
            <person name="Pitluck S."/>
            <person name="Kyrpides N."/>
            <person name="Mavromatis K."/>
            <person name="Ivanova N."/>
            <person name="Saunders E."/>
            <person name="Brettin T."/>
            <person name="Detter J.C."/>
            <person name="Han C."/>
            <person name="Larimer F."/>
            <person name="Land M."/>
            <person name="Hauser L."/>
            <person name="Markowitz V."/>
            <person name="Cheng J.-F."/>
            <person name="Hugenholtz P."/>
            <person name="Woyke T."/>
            <person name="Wu D."/>
            <person name="Gronow S."/>
            <person name="Klenk H.-P."/>
            <person name="Eisen J.A."/>
        </authorList>
    </citation>
    <scope>NUCLEOTIDE SEQUENCE</scope>
    <source>
        <strain evidence="2">Eklund 17B</strain>
    </source>
</reference>
<feature type="transmembrane region" description="Helical" evidence="1">
    <location>
        <begin position="37"/>
        <end position="57"/>
    </location>
</feature>
<proteinExistence type="predicted"/>
<evidence type="ECO:0000313" key="2">
    <source>
        <dbReference type="EMBL" id="ACD23091.1"/>
    </source>
</evidence>
<accession>B2TL24</accession>
<dbReference type="AlphaFoldDB" id="B2TL24"/>
<keyword evidence="1" id="KW-0812">Transmembrane</keyword>
<keyword evidence="1" id="KW-1133">Transmembrane helix</keyword>
<dbReference type="KEGG" id="cbk:CLL_A1710"/>
<dbReference type="EMBL" id="CP001056">
    <property type="protein sequence ID" value="ACD23091.1"/>
    <property type="molecule type" value="Genomic_DNA"/>
</dbReference>
<dbReference type="HOGENOM" id="CLU_2971226_0_0_9"/>
<name>B2TL24_CLOBB</name>
<organism evidence="2">
    <name type="scientific">Clostridium botulinum (strain Eklund 17B / Type B)</name>
    <dbReference type="NCBI Taxonomy" id="935198"/>
    <lineage>
        <taxon>Bacteria</taxon>
        <taxon>Bacillati</taxon>
        <taxon>Bacillota</taxon>
        <taxon>Clostridia</taxon>
        <taxon>Eubacteriales</taxon>
        <taxon>Clostridiaceae</taxon>
        <taxon>Clostridium</taxon>
    </lineage>
</organism>
<protein>
    <submittedName>
        <fullName evidence="2">Uncharacterized protein</fullName>
    </submittedName>
</protein>
<gene>
    <name evidence="2" type="ordered locus">CLL_A1710</name>
</gene>
<evidence type="ECO:0000256" key="1">
    <source>
        <dbReference type="SAM" id="Phobius"/>
    </source>
</evidence>